<name>A0AB38BIR6_9LACT</name>
<dbReference type="Pfam" id="PF00027">
    <property type="entry name" value="cNMP_binding"/>
    <property type="match status" value="1"/>
</dbReference>
<dbReference type="InterPro" id="IPR012318">
    <property type="entry name" value="HTH_CRP"/>
</dbReference>
<dbReference type="InterPro" id="IPR000595">
    <property type="entry name" value="cNMP-bd_dom"/>
</dbReference>
<sequence length="244" mass="28516">MEKIRLKEYAAQSVDRYRSMQAIFPEALLHQAYICKFSCNEYIVRFDEDIRCLFLLLDGRAKIYLVHENGKRALIQFLGKNDFIGELSLIEAEEHSKDVVAINDYTCLAIPLASAKKQLLEDNAFLLHLSKYLGDKLLKRTEHYTAMQDYELKNRLAKYILQIENNGYFQEKLTETAEYVGVSYRHLLYTLNKFREEGLLEKRGRQYFIVSKEALEKLSLKTNRCTNQNSHSVKQTIPSTTPRL</sequence>
<dbReference type="PROSITE" id="PS51063">
    <property type="entry name" value="HTH_CRP_2"/>
    <property type="match status" value="1"/>
</dbReference>
<organism evidence="7 9">
    <name type="scientific">Trichococcus flocculiformis</name>
    <dbReference type="NCBI Taxonomy" id="82803"/>
    <lineage>
        <taxon>Bacteria</taxon>
        <taxon>Bacillati</taxon>
        <taxon>Bacillota</taxon>
        <taxon>Bacilli</taxon>
        <taxon>Lactobacillales</taxon>
        <taxon>Carnobacteriaceae</taxon>
        <taxon>Trichococcus</taxon>
    </lineage>
</organism>
<dbReference type="InterPro" id="IPR018490">
    <property type="entry name" value="cNMP-bd_dom_sf"/>
</dbReference>
<evidence type="ECO:0000256" key="3">
    <source>
        <dbReference type="ARBA" id="ARBA00023163"/>
    </source>
</evidence>
<evidence type="ECO:0000259" key="4">
    <source>
        <dbReference type="PROSITE" id="PS50042"/>
    </source>
</evidence>
<proteinExistence type="predicted"/>
<dbReference type="Proteomes" id="UP000195947">
    <property type="component" value="Unassembled WGS sequence"/>
</dbReference>
<dbReference type="SUPFAM" id="SSF46785">
    <property type="entry name" value="Winged helix' DNA-binding domain"/>
    <property type="match status" value="1"/>
</dbReference>
<dbReference type="GO" id="GO:0003677">
    <property type="term" value="F:DNA binding"/>
    <property type="evidence" value="ECO:0007669"/>
    <property type="project" value="UniProtKB-KW"/>
</dbReference>
<dbReference type="RefSeq" id="WP_086989588.1">
    <property type="nucleotide sequence ID" value="NZ_FJMZ01000029.1"/>
</dbReference>
<feature type="domain" description="Cyclic nucleotide-binding" evidence="4">
    <location>
        <begin position="26"/>
        <end position="110"/>
    </location>
</feature>
<dbReference type="EMBL" id="FJMZ01000029">
    <property type="protein sequence ID" value="CZQ97731.1"/>
    <property type="molecule type" value="Genomic_DNA"/>
</dbReference>
<dbReference type="GO" id="GO:0003700">
    <property type="term" value="F:DNA-binding transcription factor activity"/>
    <property type="evidence" value="ECO:0007669"/>
    <property type="project" value="TreeGrafter"/>
</dbReference>
<reference evidence="7 9" key="2">
    <citation type="submission" date="2016-10" db="EMBL/GenBank/DDBJ databases">
        <authorList>
            <person name="Varghese N."/>
            <person name="Submissions S."/>
        </authorList>
    </citation>
    <scope>NUCLEOTIDE SEQUENCE [LARGE SCALE GENOMIC DNA]</scope>
    <source>
        <strain evidence="7 9">DSM 2094</strain>
    </source>
</reference>
<keyword evidence="2" id="KW-0238">DNA-binding</keyword>
<evidence type="ECO:0000259" key="5">
    <source>
        <dbReference type="PROSITE" id="PS51063"/>
    </source>
</evidence>
<comment type="caution">
    <text evidence="7">The sequence shown here is derived from an EMBL/GenBank/DDBJ whole genome shotgun (WGS) entry which is preliminary data.</text>
</comment>
<accession>A0AB38BIR6</accession>
<keyword evidence="1" id="KW-0805">Transcription regulation</keyword>
<evidence type="ECO:0000313" key="7">
    <source>
        <dbReference type="EMBL" id="SFH88674.1"/>
    </source>
</evidence>
<dbReference type="InterPro" id="IPR014710">
    <property type="entry name" value="RmlC-like_jellyroll"/>
</dbReference>
<dbReference type="SUPFAM" id="SSF51206">
    <property type="entry name" value="cAMP-binding domain-like"/>
    <property type="match status" value="1"/>
</dbReference>
<dbReference type="Gene3D" id="2.60.120.10">
    <property type="entry name" value="Jelly Rolls"/>
    <property type="match status" value="1"/>
</dbReference>
<feature type="domain" description="HTH crp-type" evidence="5">
    <location>
        <begin position="150"/>
        <end position="213"/>
    </location>
</feature>
<dbReference type="PROSITE" id="PS50042">
    <property type="entry name" value="CNMP_BINDING_3"/>
    <property type="match status" value="1"/>
</dbReference>
<dbReference type="PANTHER" id="PTHR24567:SF26">
    <property type="entry name" value="REGULATORY PROTEIN YEIL"/>
    <property type="match status" value="1"/>
</dbReference>
<dbReference type="EMBL" id="FOQC01000023">
    <property type="protein sequence ID" value="SFH88674.1"/>
    <property type="molecule type" value="Genomic_DNA"/>
</dbReference>
<dbReference type="Pfam" id="PF13545">
    <property type="entry name" value="HTH_Crp_2"/>
    <property type="match status" value="1"/>
</dbReference>
<evidence type="ECO:0000313" key="9">
    <source>
        <dbReference type="Proteomes" id="UP000199686"/>
    </source>
</evidence>
<keyword evidence="8" id="KW-1185">Reference proteome</keyword>
<gene>
    <name evidence="7" type="ORF">SAMN04488507_10235</name>
    <name evidence="6" type="ORF">TFLO_2245</name>
</gene>
<dbReference type="InterPro" id="IPR050397">
    <property type="entry name" value="Env_Response_Regulators"/>
</dbReference>
<dbReference type="Proteomes" id="UP000199686">
    <property type="component" value="Unassembled WGS sequence"/>
</dbReference>
<evidence type="ECO:0000256" key="1">
    <source>
        <dbReference type="ARBA" id="ARBA00023015"/>
    </source>
</evidence>
<protein>
    <submittedName>
        <fullName evidence="7">cAMP-binding domain of CRP or a regulatory subunit of cAMP-dependent protein kinases</fullName>
    </submittedName>
</protein>
<dbReference type="NCBIfam" id="NF007707">
    <property type="entry name" value="PRK10402.1"/>
    <property type="match status" value="1"/>
</dbReference>
<dbReference type="CDD" id="cd00038">
    <property type="entry name" value="CAP_ED"/>
    <property type="match status" value="1"/>
</dbReference>
<dbReference type="PANTHER" id="PTHR24567">
    <property type="entry name" value="CRP FAMILY TRANSCRIPTIONAL REGULATORY PROTEIN"/>
    <property type="match status" value="1"/>
</dbReference>
<dbReference type="InterPro" id="IPR036390">
    <property type="entry name" value="WH_DNA-bd_sf"/>
</dbReference>
<keyword evidence="3" id="KW-0804">Transcription</keyword>
<dbReference type="AlphaFoldDB" id="A0AB38BIR6"/>
<dbReference type="GO" id="GO:0005829">
    <property type="term" value="C:cytosol"/>
    <property type="evidence" value="ECO:0007669"/>
    <property type="project" value="TreeGrafter"/>
</dbReference>
<reference evidence="6 8" key="1">
    <citation type="submission" date="2016-02" db="EMBL/GenBank/DDBJ databases">
        <authorList>
            <person name="Strepis N."/>
        </authorList>
    </citation>
    <scope>NUCLEOTIDE SEQUENCE [LARGE SCALE GENOMIC DNA]</scope>
    <source>
        <strain evidence="6">Trichococcus flocculiformis</strain>
    </source>
</reference>
<evidence type="ECO:0000313" key="8">
    <source>
        <dbReference type="Proteomes" id="UP000195947"/>
    </source>
</evidence>
<evidence type="ECO:0000313" key="6">
    <source>
        <dbReference type="EMBL" id="CZQ97731.1"/>
    </source>
</evidence>
<evidence type="ECO:0000256" key="2">
    <source>
        <dbReference type="ARBA" id="ARBA00023125"/>
    </source>
</evidence>